<dbReference type="RefSeq" id="WP_149788748.1">
    <property type="nucleotide sequence ID" value="NZ_FNIO01000005.1"/>
</dbReference>
<evidence type="ECO:0000313" key="3">
    <source>
        <dbReference type="Proteomes" id="UP000324252"/>
    </source>
</evidence>
<evidence type="ECO:0000256" key="1">
    <source>
        <dbReference type="SAM" id="SignalP"/>
    </source>
</evidence>
<reference evidence="2 3" key="1">
    <citation type="submission" date="2016-11" db="EMBL/GenBank/DDBJ databases">
        <authorList>
            <person name="Varghese N."/>
            <person name="Submissions S."/>
        </authorList>
    </citation>
    <scope>NUCLEOTIDE SEQUENCE [LARGE SCALE GENOMIC DNA]</scope>
    <source>
        <strain evidence="2 3">DSM 29620</strain>
    </source>
</reference>
<evidence type="ECO:0008006" key="4">
    <source>
        <dbReference type="Google" id="ProtNLM"/>
    </source>
</evidence>
<feature type="signal peptide" evidence="1">
    <location>
        <begin position="1"/>
        <end position="24"/>
    </location>
</feature>
<dbReference type="AlphaFoldDB" id="A0A1H0J560"/>
<keyword evidence="3" id="KW-1185">Reference proteome</keyword>
<proteinExistence type="predicted"/>
<gene>
    <name evidence="2" type="ORF">SAMN05444142_103394</name>
</gene>
<name>A0A1H0J560_9RHOB</name>
<sequence>MKQAVLMAVLAALLSASIPTPAGAGPIGRACIASPRQQKTPQLCTCIQRVADQVLTRGEQRQAARFFSDPHRAQETRQSGSAAKARFWERYKVFATNAERICG</sequence>
<dbReference type="Proteomes" id="UP000324252">
    <property type="component" value="Unassembled WGS sequence"/>
</dbReference>
<keyword evidence="1" id="KW-0732">Signal</keyword>
<protein>
    <recommendedName>
        <fullName evidence="4">Arginine transporter</fullName>
    </recommendedName>
</protein>
<dbReference type="EMBL" id="FQZZ01000003">
    <property type="protein sequence ID" value="SHK13739.1"/>
    <property type="molecule type" value="Genomic_DNA"/>
</dbReference>
<organism evidence="2 3">
    <name type="scientific">Lutimaribacter pacificus</name>
    <dbReference type="NCBI Taxonomy" id="391948"/>
    <lineage>
        <taxon>Bacteria</taxon>
        <taxon>Pseudomonadati</taxon>
        <taxon>Pseudomonadota</taxon>
        <taxon>Alphaproteobacteria</taxon>
        <taxon>Rhodobacterales</taxon>
        <taxon>Roseobacteraceae</taxon>
        <taxon>Lutimaribacter</taxon>
    </lineage>
</organism>
<dbReference type="OrthoDB" id="7659053at2"/>
<feature type="chain" id="PRO_5015064712" description="Arginine transporter" evidence="1">
    <location>
        <begin position="25"/>
        <end position="103"/>
    </location>
</feature>
<accession>A0A1H0J560</accession>
<evidence type="ECO:0000313" key="2">
    <source>
        <dbReference type="EMBL" id="SHK13739.1"/>
    </source>
</evidence>